<dbReference type="Pfam" id="PF13650">
    <property type="entry name" value="Asp_protease_2"/>
    <property type="match status" value="1"/>
</dbReference>
<reference evidence="3" key="1">
    <citation type="submission" date="2012-02" db="EMBL/GenBank/DDBJ databases">
        <title>The complete genome of Solitalea canadensis DSM 3403.</title>
        <authorList>
            <consortium name="US DOE Joint Genome Institute (JGI-PGF)"/>
            <person name="Lucas S."/>
            <person name="Copeland A."/>
            <person name="Lapidus A."/>
            <person name="Glavina del Rio T."/>
            <person name="Dalin E."/>
            <person name="Tice H."/>
            <person name="Bruce D."/>
            <person name="Goodwin L."/>
            <person name="Pitluck S."/>
            <person name="Peters L."/>
            <person name="Ovchinnikova G."/>
            <person name="Lu M."/>
            <person name="Kyrpides N."/>
            <person name="Mavromatis K."/>
            <person name="Ivanova N."/>
            <person name="Brettin T."/>
            <person name="Detter J.C."/>
            <person name="Han C."/>
            <person name="Larimer F."/>
            <person name="Land M."/>
            <person name="Hauser L."/>
            <person name="Markowitz V."/>
            <person name="Cheng J.-F."/>
            <person name="Hugenholtz P."/>
            <person name="Woyke T."/>
            <person name="Wu D."/>
            <person name="Spring S."/>
            <person name="Schroeder M."/>
            <person name="Kopitz M."/>
            <person name="Brambilla E."/>
            <person name="Klenk H.-P."/>
            <person name="Eisen J.A."/>
        </authorList>
    </citation>
    <scope>NUCLEOTIDE SEQUENCE</scope>
    <source>
        <strain evidence="3">DSM 3403</strain>
    </source>
</reference>
<protein>
    <submittedName>
        <fullName evidence="3">Putative aspartyl protease</fullName>
    </submittedName>
</protein>
<evidence type="ECO:0000313" key="4">
    <source>
        <dbReference type="Proteomes" id="UP000007590"/>
    </source>
</evidence>
<dbReference type="SUPFAM" id="SSF50630">
    <property type="entry name" value="Acid proteases"/>
    <property type="match status" value="1"/>
</dbReference>
<dbReference type="STRING" id="929556.Solca_3606"/>
<keyword evidence="1" id="KW-0378">Hydrolase</keyword>
<proteinExistence type="predicted"/>
<organism evidence="3 4">
    <name type="scientific">Solitalea canadensis (strain ATCC 29591 / DSM 3403 / JCM 21819 / LMG 8368 / NBRC 15130 / NCIMB 12057 / USAM 9D)</name>
    <name type="common">Flexibacter canadensis</name>
    <dbReference type="NCBI Taxonomy" id="929556"/>
    <lineage>
        <taxon>Bacteria</taxon>
        <taxon>Pseudomonadati</taxon>
        <taxon>Bacteroidota</taxon>
        <taxon>Sphingobacteriia</taxon>
        <taxon>Sphingobacteriales</taxon>
        <taxon>Sphingobacteriaceae</taxon>
        <taxon>Solitalea</taxon>
    </lineage>
</organism>
<dbReference type="AlphaFoldDB" id="H8KLA8"/>
<dbReference type="eggNOG" id="COG3577">
    <property type="taxonomic scope" value="Bacteria"/>
</dbReference>
<keyword evidence="4" id="KW-1185">Reference proteome</keyword>
<dbReference type="KEGG" id="scn:Solca_3606"/>
<dbReference type="InterPro" id="IPR021109">
    <property type="entry name" value="Peptidase_aspartic_dom_sf"/>
</dbReference>
<dbReference type="OrthoDB" id="5975497at2"/>
<gene>
    <name evidence="3" type="ordered locus">Solca_3606</name>
</gene>
<dbReference type="HOGENOM" id="CLU_1748424_0_0_10"/>
<dbReference type="PROSITE" id="PS50175">
    <property type="entry name" value="ASP_PROT_RETROV"/>
    <property type="match status" value="1"/>
</dbReference>
<dbReference type="InterPro" id="IPR001969">
    <property type="entry name" value="Aspartic_peptidase_AS"/>
</dbReference>
<feature type="domain" description="Peptidase A2" evidence="2">
    <location>
        <begin position="37"/>
        <end position="74"/>
    </location>
</feature>
<dbReference type="InterPro" id="IPR001995">
    <property type="entry name" value="Peptidase_A2_cat"/>
</dbReference>
<dbReference type="Proteomes" id="UP000007590">
    <property type="component" value="Chromosome"/>
</dbReference>
<evidence type="ECO:0000256" key="1">
    <source>
        <dbReference type="ARBA" id="ARBA00022801"/>
    </source>
</evidence>
<dbReference type="EMBL" id="CP003349">
    <property type="protein sequence ID" value="AFD08610.1"/>
    <property type="molecule type" value="Genomic_DNA"/>
</dbReference>
<name>H8KLA8_SOLCM</name>
<accession>H8KLA8</accession>
<keyword evidence="3" id="KW-0645">Protease</keyword>
<evidence type="ECO:0000259" key="2">
    <source>
        <dbReference type="PROSITE" id="PS50175"/>
    </source>
</evidence>
<sequence>MTILEEAFEKENYIEISFSFNGAGHPTIPFTINDEQVTFLLDTGAASNILDLEFCKTRGFPLTSTGQKGGGAGGLTLDTYSTGAITFFYKTIKFSHEFYAMEFDTIRQALEAHGVQDEIQGILGFDFLKPNSSFIDYAKNRIFVKPINS</sequence>
<dbReference type="GO" id="GO:0006508">
    <property type="term" value="P:proteolysis"/>
    <property type="evidence" value="ECO:0007669"/>
    <property type="project" value="UniProtKB-KW"/>
</dbReference>
<dbReference type="PROSITE" id="PS00141">
    <property type="entry name" value="ASP_PROTEASE"/>
    <property type="match status" value="1"/>
</dbReference>
<dbReference type="GO" id="GO:0004190">
    <property type="term" value="F:aspartic-type endopeptidase activity"/>
    <property type="evidence" value="ECO:0007669"/>
    <property type="project" value="InterPro"/>
</dbReference>
<dbReference type="RefSeq" id="WP_014681833.1">
    <property type="nucleotide sequence ID" value="NC_017770.1"/>
</dbReference>
<evidence type="ECO:0000313" key="3">
    <source>
        <dbReference type="EMBL" id="AFD08610.1"/>
    </source>
</evidence>
<dbReference type="Gene3D" id="2.40.70.10">
    <property type="entry name" value="Acid Proteases"/>
    <property type="match status" value="1"/>
</dbReference>